<dbReference type="EMBL" id="RQJO01000007">
    <property type="protein sequence ID" value="RRB07843.1"/>
    <property type="molecule type" value="Genomic_DNA"/>
</dbReference>
<organism evidence="1 2">
    <name type="scientific">Larkinella rosea</name>
    <dbReference type="NCBI Taxonomy" id="2025312"/>
    <lineage>
        <taxon>Bacteria</taxon>
        <taxon>Pseudomonadati</taxon>
        <taxon>Bacteroidota</taxon>
        <taxon>Cytophagia</taxon>
        <taxon>Cytophagales</taxon>
        <taxon>Spirosomataceae</taxon>
        <taxon>Larkinella</taxon>
    </lineage>
</organism>
<evidence type="ECO:0000313" key="2">
    <source>
        <dbReference type="Proteomes" id="UP000271925"/>
    </source>
</evidence>
<dbReference type="OrthoDB" id="676292at2"/>
<protein>
    <submittedName>
        <fullName evidence="1">Uncharacterized protein</fullName>
    </submittedName>
</protein>
<dbReference type="AlphaFoldDB" id="A0A3P1C3Z3"/>
<dbReference type="RefSeq" id="WP_124873340.1">
    <property type="nucleotide sequence ID" value="NZ_RQJO01000007.1"/>
</dbReference>
<name>A0A3P1C3Z3_9BACT</name>
<dbReference type="Proteomes" id="UP000271925">
    <property type="component" value="Unassembled WGS sequence"/>
</dbReference>
<sequence length="104" mass="12172">MDRGYYLMVKMKSPNGWVEYGRFYVGDERELANTTFNGLQGRTQSDGWLRLELMESRGLTQVSLQRIYCSLDELMENCRRITKEVFKQFNLEQDPVPAPELLAV</sequence>
<accession>A0A3P1C3Z3</accession>
<keyword evidence="2" id="KW-1185">Reference proteome</keyword>
<evidence type="ECO:0000313" key="1">
    <source>
        <dbReference type="EMBL" id="RRB07843.1"/>
    </source>
</evidence>
<comment type="caution">
    <text evidence="1">The sequence shown here is derived from an EMBL/GenBank/DDBJ whole genome shotgun (WGS) entry which is preliminary data.</text>
</comment>
<reference evidence="1 2" key="1">
    <citation type="submission" date="2018-11" db="EMBL/GenBank/DDBJ databases">
        <authorList>
            <person name="Zhou Z."/>
            <person name="Wang G."/>
        </authorList>
    </citation>
    <scope>NUCLEOTIDE SEQUENCE [LARGE SCALE GENOMIC DNA]</scope>
    <source>
        <strain evidence="1 2">KCTC52004</strain>
    </source>
</reference>
<gene>
    <name evidence="1" type="ORF">EHT25_08725</name>
</gene>
<proteinExistence type="predicted"/>